<dbReference type="Gene3D" id="3.30.460.80">
    <property type="entry name" value="NADH:ubiquinone oxidoreductase, 30kDa subunit"/>
    <property type="match status" value="1"/>
</dbReference>
<dbReference type="EC" id="7.1.1.-" evidence="3"/>
<dbReference type="OrthoDB" id="9803286at2"/>
<keyword evidence="3" id="KW-0830">Ubiquinone</keyword>
<evidence type="ECO:0000256" key="1">
    <source>
        <dbReference type="ARBA" id="ARBA00007569"/>
    </source>
</evidence>
<dbReference type="PANTHER" id="PTHR10884">
    <property type="entry name" value="NADH DEHYDROGENASE UBIQUINONE IRON-SULFUR PROTEIN 3"/>
    <property type="match status" value="1"/>
</dbReference>
<evidence type="ECO:0000256" key="6">
    <source>
        <dbReference type="SAM" id="MobiDB-lite"/>
    </source>
</evidence>
<feature type="region of interest" description="Disordered" evidence="6">
    <location>
        <begin position="1"/>
        <end position="25"/>
    </location>
</feature>
<comment type="caution">
    <text evidence="8">The sequence shown here is derived from an EMBL/GenBank/DDBJ whole genome shotgun (WGS) entry which is preliminary data.</text>
</comment>
<evidence type="ECO:0000256" key="2">
    <source>
        <dbReference type="ARBA" id="ARBA00022448"/>
    </source>
</evidence>
<feature type="compositionally biased region" description="Polar residues" evidence="6">
    <location>
        <begin position="1"/>
        <end position="13"/>
    </location>
</feature>
<keyword evidence="2 3" id="KW-0813">Transport</keyword>
<dbReference type="RefSeq" id="WP_008475222.1">
    <property type="nucleotide sequence ID" value="NZ_CAGS01000066.1"/>
</dbReference>
<evidence type="ECO:0000256" key="3">
    <source>
        <dbReference type="HAMAP-Rule" id="MF_01357"/>
    </source>
</evidence>
<comment type="similarity">
    <text evidence="1 3 4">Belongs to the complex I 30 kDa subunit family.</text>
</comment>
<dbReference type="Pfam" id="PF00329">
    <property type="entry name" value="Complex1_30kDa"/>
    <property type="match status" value="1"/>
</dbReference>
<dbReference type="EMBL" id="CAGS01000066">
    <property type="protein sequence ID" value="CCF82795.1"/>
    <property type="molecule type" value="Genomic_DNA"/>
</dbReference>
<dbReference type="InterPro" id="IPR020396">
    <property type="entry name" value="NADH_UbQ_OxRdtase_CS"/>
</dbReference>
<dbReference type="PROSITE" id="PS00542">
    <property type="entry name" value="COMPLEX1_30K"/>
    <property type="match status" value="1"/>
</dbReference>
<proteinExistence type="inferred from homology"/>
<organism evidence="8 9">
    <name type="scientific">Nitrolancea hollandica Lb</name>
    <dbReference type="NCBI Taxonomy" id="1129897"/>
    <lineage>
        <taxon>Bacteria</taxon>
        <taxon>Pseudomonadati</taxon>
        <taxon>Thermomicrobiota</taxon>
        <taxon>Thermomicrobia</taxon>
        <taxon>Sphaerobacterales</taxon>
        <taxon>Sphaerobacterineae</taxon>
        <taxon>Sphaerobacteraceae</taxon>
        <taxon>Nitrolancea</taxon>
    </lineage>
</organism>
<dbReference type="AlphaFoldDB" id="I4EDN3"/>
<dbReference type="SUPFAM" id="SSF143243">
    <property type="entry name" value="Nqo5-like"/>
    <property type="match status" value="1"/>
</dbReference>
<evidence type="ECO:0000256" key="5">
    <source>
        <dbReference type="RuleBase" id="RU003582"/>
    </source>
</evidence>
<feature type="domain" description="NADH:ubiquinone oxidoreductase 30kDa subunit" evidence="7">
    <location>
        <begin position="58"/>
        <end position="182"/>
    </location>
</feature>
<keyword evidence="3 5" id="KW-0874">Quinone</keyword>
<gene>
    <name evidence="3 8" type="primary">nuoC</name>
    <name evidence="8" type="ORF">NITHO_1580004</name>
</gene>
<dbReference type="Proteomes" id="UP000004221">
    <property type="component" value="Unassembled WGS sequence"/>
</dbReference>
<evidence type="ECO:0000259" key="7">
    <source>
        <dbReference type="Pfam" id="PF00329"/>
    </source>
</evidence>
<keyword evidence="3 4" id="KW-0520">NAD</keyword>
<evidence type="ECO:0000256" key="4">
    <source>
        <dbReference type="RuleBase" id="RU003456"/>
    </source>
</evidence>
<evidence type="ECO:0000313" key="8">
    <source>
        <dbReference type="EMBL" id="CCF82795.1"/>
    </source>
</evidence>
<name>I4EDN3_9BACT</name>
<comment type="catalytic activity">
    <reaction evidence="3 5">
        <text>a quinone + NADH + 5 H(+)(in) = a quinol + NAD(+) + 4 H(+)(out)</text>
        <dbReference type="Rhea" id="RHEA:57888"/>
        <dbReference type="ChEBI" id="CHEBI:15378"/>
        <dbReference type="ChEBI" id="CHEBI:24646"/>
        <dbReference type="ChEBI" id="CHEBI:57540"/>
        <dbReference type="ChEBI" id="CHEBI:57945"/>
        <dbReference type="ChEBI" id="CHEBI:132124"/>
    </reaction>
</comment>
<keyword evidence="3" id="KW-1003">Cell membrane</keyword>
<sequence length="207" mass="24041">MSESGRTADTAGSATADPWRKGYWGPTNPDEHPAVLAIRERFPHAYIDAVNFRDEMTIRVERDSLREVAEYLRDAPDLRYTMLNDVTAVDMLQLRDDPRFDVVVQLYSIRYRVRLRLKVSVNDGQTVPSLVPVFAAANWLEREAYDMFGIIFEGHPSLRRILLAEDWDEGHPLRKDYPLRGFREYIQPGFENPAPRVPSRLRRQARP</sequence>
<dbReference type="HAMAP" id="MF_01357">
    <property type="entry name" value="NDH1_NuoC"/>
    <property type="match status" value="1"/>
</dbReference>
<evidence type="ECO:0000313" key="9">
    <source>
        <dbReference type="Proteomes" id="UP000004221"/>
    </source>
</evidence>
<keyword evidence="8" id="KW-0560">Oxidoreductase</keyword>
<reference evidence="8 9" key="1">
    <citation type="journal article" date="2012" name="ISME J.">
        <title>Nitrification expanded: discovery, physiology and genomics of a nitrite-oxidizing bacterium from the phylum Chloroflexi.</title>
        <authorList>
            <person name="Sorokin D.Y."/>
            <person name="Lucker S."/>
            <person name="Vejmelkova D."/>
            <person name="Kostrikina N.A."/>
            <person name="Kleerebezem R."/>
            <person name="Rijpstra W.I."/>
            <person name="Damste J.S."/>
            <person name="Le Paslier D."/>
            <person name="Muyzer G."/>
            <person name="Wagner M."/>
            <person name="van Loosdrecht M.C."/>
            <person name="Daims H."/>
        </authorList>
    </citation>
    <scope>NUCLEOTIDE SEQUENCE [LARGE SCALE GENOMIC DNA]</scope>
    <source>
        <strain evidence="9">none</strain>
    </source>
</reference>
<comment type="subunit">
    <text evidence="3">NDH-1 is composed of 14 different subunits. Subunits NuoB, C, D, E, F, and G constitute the peripheral sector of the complex.</text>
</comment>
<comment type="function">
    <text evidence="3">NDH-1 shuttles electrons from NADH, via FMN and iron-sulfur (Fe-S) centers, to quinones in the respiratory chain. The immediate electron acceptor for the enzyme in this species is believed to be ubiquinone. Couples the redox reaction to proton translocation (for every two electrons transferred, four hydrogen ions are translocated across the cytoplasmic membrane), and thus conserves the redox energy in a proton gradient.</text>
</comment>
<protein>
    <recommendedName>
        <fullName evidence="3">NADH-quinone oxidoreductase subunit C</fullName>
        <ecNumber evidence="3">7.1.1.-</ecNumber>
    </recommendedName>
    <alternativeName>
        <fullName evidence="3">NADH dehydrogenase I subunit C</fullName>
    </alternativeName>
    <alternativeName>
        <fullName evidence="3">NDH-1 subunit C</fullName>
    </alternativeName>
</protein>
<dbReference type="PANTHER" id="PTHR10884:SF14">
    <property type="entry name" value="NADH DEHYDROGENASE [UBIQUINONE] IRON-SULFUR PROTEIN 3, MITOCHONDRIAL"/>
    <property type="match status" value="1"/>
</dbReference>
<keyword evidence="3 4" id="KW-1278">Translocase</keyword>
<comment type="subcellular location">
    <subcellularLocation>
        <location evidence="3">Cell membrane</location>
        <topology evidence="3">Peripheral membrane protein</topology>
        <orientation evidence="3">Cytoplasmic side</orientation>
    </subcellularLocation>
</comment>
<accession>I4EDN3</accession>
<dbReference type="GO" id="GO:0008137">
    <property type="term" value="F:NADH dehydrogenase (ubiquinone) activity"/>
    <property type="evidence" value="ECO:0007669"/>
    <property type="project" value="InterPro"/>
</dbReference>
<keyword evidence="3" id="KW-0472">Membrane</keyword>
<dbReference type="InterPro" id="IPR001268">
    <property type="entry name" value="NADH_UbQ_OxRdtase_30kDa_su"/>
</dbReference>
<dbReference type="GO" id="GO:0048038">
    <property type="term" value="F:quinone binding"/>
    <property type="evidence" value="ECO:0007669"/>
    <property type="project" value="UniProtKB-KW"/>
</dbReference>
<dbReference type="GO" id="GO:0050136">
    <property type="term" value="F:NADH dehydrogenase (quinone) (non-electrogenic) activity"/>
    <property type="evidence" value="ECO:0007669"/>
    <property type="project" value="UniProtKB-UniRule"/>
</dbReference>
<dbReference type="InterPro" id="IPR037232">
    <property type="entry name" value="NADH_quin_OxRdtase_su_C/D-like"/>
</dbReference>
<dbReference type="GO" id="GO:0005886">
    <property type="term" value="C:plasma membrane"/>
    <property type="evidence" value="ECO:0007669"/>
    <property type="project" value="UniProtKB-SubCell"/>
</dbReference>
<keyword evidence="9" id="KW-1185">Reference proteome</keyword>
<dbReference type="InterPro" id="IPR010218">
    <property type="entry name" value="NADH_DH_suC"/>
</dbReference>
<dbReference type="NCBIfam" id="TIGR01961">
    <property type="entry name" value="NuoC_fam"/>
    <property type="match status" value="1"/>
</dbReference>